<proteinExistence type="predicted"/>
<dbReference type="Proteomes" id="UP001239111">
    <property type="component" value="Chromosome 3"/>
</dbReference>
<accession>A0ACC2NKL2</accession>
<keyword evidence="2" id="KW-1185">Reference proteome</keyword>
<dbReference type="EMBL" id="CM056743">
    <property type="protein sequence ID" value="KAJ8671156.1"/>
    <property type="molecule type" value="Genomic_DNA"/>
</dbReference>
<gene>
    <name evidence="1" type="ORF">QAD02_002415</name>
</gene>
<name>A0ACC2NKL2_9HYME</name>
<comment type="caution">
    <text evidence="1">The sequence shown here is derived from an EMBL/GenBank/DDBJ whole genome shotgun (WGS) entry which is preliminary data.</text>
</comment>
<protein>
    <submittedName>
        <fullName evidence="1">Uncharacterized protein</fullName>
    </submittedName>
</protein>
<organism evidence="1 2">
    <name type="scientific">Eretmocerus hayati</name>
    <dbReference type="NCBI Taxonomy" id="131215"/>
    <lineage>
        <taxon>Eukaryota</taxon>
        <taxon>Metazoa</taxon>
        <taxon>Ecdysozoa</taxon>
        <taxon>Arthropoda</taxon>
        <taxon>Hexapoda</taxon>
        <taxon>Insecta</taxon>
        <taxon>Pterygota</taxon>
        <taxon>Neoptera</taxon>
        <taxon>Endopterygota</taxon>
        <taxon>Hymenoptera</taxon>
        <taxon>Apocrita</taxon>
        <taxon>Proctotrupomorpha</taxon>
        <taxon>Chalcidoidea</taxon>
        <taxon>Aphelinidae</taxon>
        <taxon>Aphelininae</taxon>
        <taxon>Eretmocerus</taxon>
    </lineage>
</organism>
<sequence length="536" mass="60074">MGSVAIFDIKDQAELASAHDRCIKKIGTGLVNPMYGMNLQLNETCYLNNIPFLITPEQNNKISPEDPMIGINRPTKYIGSPFPYTPFHWEDGGCDSVNIVTEGSEPDAKLWVFIRNADNDSIQKKYTQDTRTMIRKGDFPDELIFPGCPWPDCHKIFLRTHKYVSKTKARTEFLVQQVGDLVYVAPHVLHQVINLSTNYAEAVNVGSSIDSYRWLESNQGFVKCECPSCAIVNIYRPANIYGRVQLYYKETYTCREDGCGNEYHTAEALRNHLLHHTWNNLGQAKLRYPDLDNLLPDPKPALFGEIRGSSNYCQKLMGSPSHSELQGKSSSHSPDAVSHYPDLKNQNTSLVQPSERSTSDPGLTPSPSDPAGVGLSKINGIMEQADGEIGVVHTIASPPHLGSITTVYVPMENHVSINQGKYVIKGPAVTPPSSRFPYSKPGCPRCGYEGEQLNRHLRKCKDLTCPKCKKVQSKYSYTRHVSTCGKDPDIQRLLENNARLAAKFASENFTTQQKRQKIIYLGNKDRIRIRDGPAFF</sequence>
<evidence type="ECO:0000313" key="1">
    <source>
        <dbReference type="EMBL" id="KAJ8671156.1"/>
    </source>
</evidence>
<reference evidence="1" key="1">
    <citation type="submission" date="2023-04" db="EMBL/GenBank/DDBJ databases">
        <title>A chromosome-level genome assembly of the parasitoid wasp Eretmocerus hayati.</title>
        <authorList>
            <person name="Zhong Y."/>
            <person name="Liu S."/>
            <person name="Liu Y."/>
        </authorList>
    </citation>
    <scope>NUCLEOTIDE SEQUENCE</scope>
    <source>
        <strain evidence="1">ZJU_SS_LIU_2023</strain>
    </source>
</reference>
<evidence type="ECO:0000313" key="2">
    <source>
        <dbReference type="Proteomes" id="UP001239111"/>
    </source>
</evidence>